<proteinExistence type="predicted"/>
<dbReference type="Proteomes" id="UP000284416">
    <property type="component" value="Unassembled WGS sequence"/>
</dbReference>
<reference evidence="1 2" key="1">
    <citation type="journal article" date="2017" name="Int. J. Syst. Evol. Microbiol.">
        <title>Bacillus notoginsengisoli sp. nov., a novel bacterium isolated from the rhizosphere of Panax notoginseng.</title>
        <authorList>
            <person name="Zhang M.Y."/>
            <person name="Cheng J."/>
            <person name="Cai Y."/>
            <person name="Zhang T.Y."/>
            <person name="Wu Y.Y."/>
            <person name="Manikprabhu D."/>
            <person name="Li W.J."/>
            <person name="Zhang Y.X."/>
        </authorList>
    </citation>
    <scope>NUCLEOTIDE SEQUENCE [LARGE SCALE GENOMIC DNA]</scope>
    <source>
        <strain evidence="1 2">JCM 30743</strain>
    </source>
</reference>
<name>A0A417YRF0_9BACI</name>
<dbReference type="AlphaFoldDB" id="A0A417YRF0"/>
<comment type="caution">
    <text evidence="1">The sequence shown here is derived from an EMBL/GenBank/DDBJ whole genome shotgun (WGS) entry which is preliminary data.</text>
</comment>
<evidence type="ECO:0000313" key="2">
    <source>
        <dbReference type="Proteomes" id="UP000284416"/>
    </source>
</evidence>
<sequence>MRTSDLFKGQKVDIPCPKCGKKTPVDAGWLLKQGSVAKIKCKFCGEDFDVDTSEFKKSTEKAIKGIKKMFK</sequence>
<keyword evidence="2" id="KW-1185">Reference proteome</keyword>
<gene>
    <name evidence="1" type="ORF">D1B31_16250</name>
</gene>
<accession>A0A417YRF0</accession>
<dbReference type="OrthoDB" id="2969863at2"/>
<dbReference type="RefSeq" id="WP_118922287.1">
    <property type="nucleotide sequence ID" value="NZ_QWEG01000010.1"/>
</dbReference>
<dbReference type="EMBL" id="QWEG01000010">
    <property type="protein sequence ID" value="RHW37316.1"/>
    <property type="molecule type" value="Genomic_DNA"/>
</dbReference>
<evidence type="ECO:0000313" key="1">
    <source>
        <dbReference type="EMBL" id="RHW37316.1"/>
    </source>
</evidence>
<organism evidence="1 2">
    <name type="scientific">Neobacillus notoginsengisoli</name>
    <dbReference type="NCBI Taxonomy" id="1578198"/>
    <lineage>
        <taxon>Bacteria</taxon>
        <taxon>Bacillati</taxon>
        <taxon>Bacillota</taxon>
        <taxon>Bacilli</taxon>
        <taxon>Bacillales</taxon>
        <taxon>Bacillaceae</taxon>
        <taxon>Neobacillus</taxon>
    </lineage>
</organism>
<protein>
    <submittedName>
        <fullName evidence="1">Uncharacterized protein</fullName>
    </submittedName>
</protein>